<proteinExistence type="predicted"/>
<evidence type="ECO:0000313" key="1">
    <source>
        <dbReference type="EMBL" id="KAA6401879.1"/>
    </source>
</evidence>
<sequence length="844" mass="100111">MPNSKEKRWKDGSRIAEGKRIFKRIYGKEFDDSYQGFNFATDVDEFIDKEQVNVHVFTYGDNEKQQNYYAIHHYQRPTSTRDFNVLLMNNGVNAHLLYVSDVQALTGYRYCDICKLQAFKTSNPNINRDMKRHMKKCKKNNCKIVTKVILEKFARPFVPHILSNVTYRYLFVYGRENEFKPTEYYITYDIETFDKFIQLNYGEESMVVSQLIPYCIASTVKNKSGIHSFCYDIRQANYLDQWLDQVFEEAKQIKKDNKYEDESIPQHFEVPVIGFNSAKFDVSLVFKNLKSKNWKIVKHIGSGTVAKQITVRHKDTHIQLRFVDALIYCTKMKLKVFVRDIGMSIMKKGRFPHEFINVTNYATELDKPEPFPREAFDNKLKNKSLNEAKYQEYFVEAAKYATRWDYLRYYNVQDTPIMIEPIDNLIKMMFKYKIDMLFMFNMSQCANAIIYSSAYDDFEMNGNYNVEDTDKPINITIPYQRAKVESYIEQDQKKKRYTSNSVTIDDYEYFKEIFENQRYYICQSKFTWKNRPTLDRIDNELSHSKDNVLPCCLYCNKYKGNRDEKQMKLMIQLRKYSLLKQLPVTLVNQKVYQIIRKNITGGLSNVLHRYNVAGETRINHLEYDVEKKCVYSIDSEHIMTHIIQLDFDSQYASIMSSESYPLIRQTCHKMFMCGQVLEYIVDQDRCNEIIYSSNRFTEDEQIRKSVPLFIAQVRGHIDENYINFCIGFGPIIRNIDIPVNEETIGKYMYKHLVDSNLPRDKIERKLTNLVDTHHEVMSFNCYYLWILIDQFYFIIDEIKSVTTFSKHDKFNGFVKDFMQQHAEAKSQKNDGLATFCKLILNSAF</sequence>
<evidence type="ECO:0000313" key="2">
    <source>
        <dbReference type="Proteomes" id="UP000324800"/>
    </source>
</evidence>
<dbReference type="EMBL" id="SNRW01000321">
    <property type="protein sequence ID" value="KAA6401879.1"/>
    <property type="molecule type" value="Genomic_DNA"/>
</dbReference>
<dbReference type="Gene3D" id="3.30.40.220">
    <property type="match status" value="1"/>
</dbReference>
<dbReference type="SUPFAM" id="SSF56672">
    <property type="entry name" value="DNA/RNA polymerases"/>
    <property type="match status" value="1"/>
</dbReference>
<dbReference type="AlphaFoldDB" id="A0A5J4X5S2"/>
<protein>
    <recommendedName>
        <fullName evidence="3">DNA-directed DNA polymerase</fullName>
    </recommendedName>
</protein>
<evidence type="ECO:0008006" key="3">
    <source>
        <dbReference type="Google" id="ProtNLM"/>
    </source>
</evidence>
<reference evidence="1 2" key="1">
    <citation type="submission" date="2019-03" db="EMBL/GenBank/DDBJ databases">
        <title>Single cell metagenomics reveals metabolic interactions within the superorganism composed of flagellate Streblomastix strix and complex community of Bacteroidetes bacteria on its surface.</title>
        <authorList>
            <person name="Treitli S.C."/>
            <person name="Kolisko M."/>
            <person name="Husnik F."/>
            <person name="Keeling P."/>
            <person name="Hampl V."/>
        </authorList>
    </citation>
    <scope>NUCLEOTIDE SEQUENCE [LARGE SCALE GENOMIC DNA]</scope>
    <source>
        <strain evidence="1">ST1C</strain>
    </source>
</reference>
<dbReference type="Proteomes" id="UP000324800">
    <property type="component" value="Unassembled WGS sequence"/>
</dbReference>
<dbReference type="InterPro" id="IPR043502">
    <property type="entry name" value="DNA/RNA_pol_sf"/>
</dbReference>
<name>A0A5J4X5S2_9EUKA</name>
<gene>
    <name evidence="1" type="ORF">EZS28_002597</name>
</gene>
<accession>A0A5J4X5S2</accession>
<organism evidence="1 2">
    <name type="scientific">Streblomastix strix</name>
    <dbReference type="NCBI Taxonomy" id="222440"/>
    <lineage>
        <taxon>Eukaryota</taxon>
        <taxon>Metamonada</taxon>
        <taxon>Preaxostyla</taxon>
        <taxon>Oxymonadida</taxon>
        <taxon>Streblomastigidae</taxon>
        <taxon>Streblomastix</taxon>
    </lineage>
</organism>
<comment type="caution">
    <text evidence="1">The sequence shown here is derived from an EMBL/GenBank/DDBJ whole genome shotgun (WGS) entry which is preliminary data.</text>
</comment>